<proteinExistence type="predicted"/>
<keyword evidence="2" id="KW-0677">Repeat</keyword>
<dbReference type="SUPFAM" id="SSF117281">
    <property type="entry name" value="Kelch motif"/>
    <property type="match status" value="1"/>
</dbReference>
<keyword evidence="5" id="KW-1185">Reference proteome</keyword>
<dbReference type="InterPro" id="IPR006652">
    <property type="entry name" value="Kelch_1"/>
</dbReference>
<dbReference type="Pfam" id="PF24681">
    <property type="entry name" value="Kelch_KLHDC2_KLHL20_DRC7"/>
    <property type="match status" value="1"/>
</dbReference>
<dbReference type="Gene3D" id="3.30.710.10">
    <property type="entry name" value="Potassium Channel Kv1.1, Chain A"/>
    <property type="match status" value="1"/>
</dbReference>
<dbReference type="InterPro" id="IPR011333">
    <property type="entry name" value="SKP1/BTB/POZ_sf"/>
</dbReference>
<reference evidence="4" key="1">
    <citation type="journal article" date="2023" name="G3 (Bethesda)">
        <title>A reference genome for the long-term kleptoplast-retaining sea slug Elysia crispata morphotype clarki.</title>
        <authorList>
            <person name="Eastman K.E."/>
            <person name="Pendleton A.L."/>
            <person name="Shaikh M.A."/>
            <person name="Suttiyut T."/>
            <person name="Ogas R."/>
            <person name="Tomko P."/>
            <person name="Gavelis G."/>
            <person name="Widhalm J.R."/>
            <person name="Wisecaver J.H."/>
        </authorList>
    </citation>
    <scope>NUCLEOTIDE SEQUENCE</scope>
    <source>
        <strain evidence="4">ECLA1</strain>
    </source>
</reference>
<dbReference type="InterPro" id="IPR017096">
    <property type="entry name" value="BTB-kelch_protein"/>
</dbReference>
<sequence length="610" mass="68624">MAVEMSSCQINTHQEILLEGLNQLYSESILCDFTIQAGEKCVDVHRCILAACSPYFKAMLTQDTFESTKRTVQLQNVDSVVLHDLVKFIYTGKVSVSSTNVQSLLVAADMLQIQGLVQRCEEFMSSSLCAENCLDVLGFADFQNLSNLKEIAKSFALNNFEEICKSNAFLSLSMSHVKLLLSSDDLNVSKEEIVYEAMMLWIRHDLAGRKNDLMLLLFCVRFSFLDISFIICKVAGDELIANNVFCHQLICKFIQAVSSEGHDPCKEMFCNMPRLGMHSRKMIVFSGGAYSPRDRSFCCFDPVTLQSFYSIKHHPTFDFKFKLDFYRLLVTENNEIYILGGIFYDDYHFESGGGTAKGNVLVYSQQNGKWQDCASMDVPKCAFGACYFEGKIYAFGGYTVYPSHLPLDHVAAYDTCFDVWENRDNMPIGIAHQATTVFRNSAFLFGGIDGDGQYLNTVLQYHFTQDKWTLISSEMPVPRAEASAFVNENNIIILGGSNNTGGIMSVNIFNVDRLRWSFASDFPEERKFTSICQGDGCLFVCGGVRLSSVRPGSLRASRSVEMKDLYKYDINQDEWVKLTRIVGQGSSFTCTYASVNCKFLKESEDEVVST</sequence>
<dbReference type="EMBL" id="JAWDGP010002185">
    <property type="protein sequence ID" value="KAK3784847.1"/>
    <property type="molecule type" value="Genomic_DNA"/>
</dbReference>
<dbReference type="Gene3D" id="2.120.10.80">
    <property type="entry name" value="Kelch-type beta propeller"/>
    <property type="match status" value="1"/>
</dbReference>
<evidence type="ECO:0000313" key="5">
    <source>
        <dbReference type="Proteomes" id="UP001283361"/>
    </source>
</evidence>
<dbReference type="SMART" id="SM00612">
    <property type="entry name" value="Kelch"/>
    <property type="match status" value="4"/>
</dbReference>
<gene>
    <name evidence="4" type="ORF">RRG08_056805</name>
</gene>
<evidence type="ECO:0000256" key="2">
    <source>
        <dbReference type="ARBA" id="ARBA00022737"/>
    </source>
</evidence>
<dbReference type="InterPro" id="IPR011705">
    <property type="entry name" value="BACK"/>
</dbReference>
<organism evidence="4 5">
    <name type="scientific">Elysia crispata</name>
    <name type="common">lettuce slug</name>
    <dbReference type="NCBI Taxonomy" id="231223"/>
    <lineage>
        <taxon>Eukaryota</taxon>
        <taxon>Metazoa</taxon>
        <taxon>Spiralia</taxon>
        <taxon>Lophotrochozoa</taxon>
        <taxon>Mollusca</taxon>
        <taxon>Gastropoda</taxon>
        <taxon>Heterobranchia</taxon>
        <taxon>Euthyneura</taxon>
        <taxon>Panpulmonata</taxon>
        <taxon>Sacoglossa</taxon>
        <taxon>Placobranchoidea</taxon>
        <taxon>Plakobranchidae</taxon>
        <taxon>Elysia</taxon>
    </lineage>
</organism>
<accession>A0AAE1DW26</accession>
<dbReference type="SMART" id="SM00875">
    <property type="entry name" value="BACK"/>
    <property type="match status" value="1"/>
</dbReference>
<dbReference type="SUPFAM" id="SSF54695">
    <property type="entry name" value="POZ domain"/>
    <property type="match status" value="1"/>
</dbReference>
<protein>
    <recommendedName>
        <fullName evidence="3">BTB domain-containing protein</fullName>
    </recommendedName>
</protein>
<evidence type="ECO:0000259" key="3">
    <source>
        <dbReference type="PROSITE" id="PS50097"/>
    </source>
</evidence>
<evidence type="ECO:0000256" key="1">
    <source>
        <dbReference type="ARBA" id="ARBA00022441"/>
    </source>
</evidence>
<dbReference type="InterPro" id="IPR015915">
    <property type="entry name" value="Kelch-typ_b-propeller"/>
</dbReference>
<dbReference type="FunFam" id="1.25.40.420:FF:000001">
    <property type="entry name" value="Kelch-like family member 12"/>
    <property type="match status" value="1"/>
</dbReference>
<dbReference type="Gene3D" id="1.25.40.420">
    <property type="match status" value="1"/>
</dbReference>
<dbReference type="Proteomes" id="UP001283361">
    <property type="component" value="Unassembled WGS sequence"/>
</dbReference>
<dbReference type="SMART" id="SM00225">
    <property type="entry name" value="BTB"/>
    <property type="match status" value="1"/>
</dbReference>
<dbReference type="PROSITE" id="PS50097">
    <property type="entry name" value="BTB"/>
    <property type="match status" value="1"/>
</dbReference>
<dbReference type="PIRSF" id="PIRSF037037">
    <property type="entry name" value="Kelch-like_protein_gigaxonin"/>
    <property type="match status" value="1"/>
</dbReference>
<dbReference type="AlphaFoldDB" id="A0AAE1DW26"/>
<dbReference type="Pfam" id="PF00651">
    <property type="entry name" value="BTB"/>
    <property type="match status" value="1"/>
</dbReference>
<dbReference type="Pfam" id="PF07707">
    <property type="entry name" value="BACK"/>
    <property type="match status" value="1"/>
</dbReference>
<dbReference type="PANTHER" id="PTHR45632">
    <property type="entry name" value="LD33804P"/>
    <property type="match status" value="1"/>
</dbReference>
<feature type="domain" description="BTB" evidence="3">
    <location>
        <begin position="31"/>
        <end position="98"/>
    </location>
</feature>
<comment type="caution">
    <text evidence="4">The sequence shown here is derived from an EMBL/GenBank/DDBJ whole genome shotgun (WGS) entry which is preliminary data.</text>
</comment>
<dbReference type="PANTHER" id="PTHR45632:SF5">
    <property type="entry name" value="KELCH-LIKE PROTEIN 22"/>
    <property type="match status" value="1"/>
</dbReference>
<keyword evidence="1" id="KW-0880">Kelch repeat</keyword>
<dbReference type="InterPro" id="IPR000210">
    <property type="entry name" value="BTB/POZ_dom"/>
</dbReference>
<evidence type="ECO:0000313" key="4">
    <source>
        <dbReference type="EMBL" id="KAK3784847.1"/>
    </source>
</evidence>
<name>A0AAE1DW26_9GAST</name>